<organism evidence="3 4">
    <name type="scientific">Carboxydothermus pertinax</name>
    <dbReference type="NCBI Taxonomy" id="870242"/>
    <lineage>
        <taxon>Bacteria</taxon>
        <taxon>Bacillati</taxon>
        <taxon>Bacillota</taxon>
        <taxon>Clostridia</taxon>
        <taxon>Thermoanaerobacterales</taxon>
        <taxon>Thermoanaerobacteraceae</taxon>
        <taxon>Carboxydothermus</taxon>
    </lineage>
</organism>
<reference evidence="4" key="1">
    <citation type="submission" date="2016-12" db="EMBL/GenBank/DDBJ databases">
        <title>Draft Genome Sequences od Carboxydothermus pertinax and islandicus, Hydrogenogenic Carboxydotrophic Bacteria.</title>
        <authorList>
            <person name="Fukuyama Y."/>
            <person name="Ohmae K."/>
            <person name="Yoneda Y."/>
            <person name="Yoshida T."/>
            <person name="Sako Y."/>
        </authorList>
    </citation>
    <scope>NUCLEOTIDE SEQUENCE [LARGE SCALE GENOMIC DNA]</scope>
    <source>
        <strain evidence="4">Ug1</strain>
    </source>
</reference>
<evidence type="ECO:0000259" key="2">
    <source>
        <dbReference type="PROSITE" id="PS50206"/>
    </source>
</evidence>
<dbReference type="AlphaFoldDB" id="A0A1L8CYC1"/>
<dbReference type="InterPro" id="IPR052186">
    <property type="entry name" value="Hydantoin_racemase-like"/>
</dbReference>
<dbReference type="Gene3D" id="3.40.50.12500">
    <property type="match status" value="1"/>
</dbReference>
<dbReference type="EMBL" id="BDJK01000062">
    <property type="protein sequence ID" value="GAV23893.1"/>
    <property type="molecule type" value="Genomic_DNA"/>
</dbReference>
<dbReference type="InterPro" id="IPR001763">
    <property type="entry name" value="Rhodanese-like_dom"/>
</dbReference>
<evidence type="ECO:0000313" key="3">
    <source>
        <dbReference type="EMBL" id="GAV23893.1"/>
    </source>
</evidence>
<dbReference type="Proteomes" id="UP000187485">
    <property type="component" value="Unassembled WGS sequence"/>
</dbReference>
<feature type="domain" description="Rhodanese" evidence="2">
    <location>
        <begin position="143"/>
        <end position="219"/>
    </location>
</feature>
<accession>A0A1L8CYC1</accession>
<comment type="similarity">
    <text evidence="1">Belongs to the HyuE racemase family.</text>
</comment>
<sequence>MKLKVIMPITSNVFNEEIKEEVKHYVGSNDSLDVENLNYGPASIESEFDEAMAVPDILNKVKKAQAEGFDGVVIDCFGDPGVNAARELVDIPVCGGFEPAMQIALGLGKNIGIVTVLPNVVSMIQDLISKMGIEKRVKSIRYVNIPVLDLGDKQKLEDELFNQSLEAIKSDHVHVIVLGCTGMMGMAHNLMRRLKEAGYDVPVVDPAFAAVTMVRSYVQMGLKHSRLTYMTPPVKPYSWWGN</sequence>
<protein>
    <submittedName>
        <fullName evidence="3">Hydrogenase expression protein HupH</fullName>
    </submittedName>
</protein>
<dbReference type="RefSeq" id="WP_075860291.1">
    <property type="nucleotide sequence ID" value="NZ_BDJK01000062.1"/>
</dbReference>
<evidence type="ECO:0000256" key="1">
    <source>
        <dbReference type="ARBA" id="ARBA00038414"/>
    </source>
</evidence>
<keyword evidence="4" id="KW-1185">Reference proteome</keyword>
<evidence type="ECO:0000313" key="4">
    <source>
        <dbReference type="Proteomes" id="UP000187485"/>
    </source>
</evidence>
<dbReference type="GO" id="GO:0047661">
    <property type="term" value="F:amino-acid racemase activity"/>
    <property type="evidence" value="ECO:0007669"/>
    <property type="project" value="InterPro"/>
</dbReference>
<dbReference type="InterPro" id="IPR015942">
    <property type="entry name" value="Asp/Glu/hydantoin_racemase"/>
</dbReference>
<dbReference type="PANTHER" id="PTHR28047">
    <property type="entry name" value="PROTEIN DCG1"/>
    <property type="match status" value="1"/>
</dbReference>
<dbReference type="PROSITE" id="PS50206">
    <property type="entry name" value="RHODANESE_3"/>
    <property type="match status" value="1"/>
</dbReference>
<dbReference type="InterPro" id="IPR053714">
    <property type="entry name" value="Iso_Racemase_Enz_sf"/>
</dbReference>
<comment type="caution">
    <text evidence="3">The sequence shown here is derived from an EMBL/GenBank/DDBJ whole genome shotgun (WGS) entry which is preliminary data.</text>
</comment>
<dbReference type="OrthoDB" id="9791723at2"/>
<gene>
    <name evidence="3" type="ORF">cpu_24030</name>
</gene>
<dbReference type="Pfam" id="PF01177">
    <property type="entry name" value="Asp_Glu_race"/>
    <property type="match status" value="1"/>
</dbReference>
<dbReference type="STRING" id="870242.cpu_24030"/>
<dbReference type="PANTHER" id="PTHR28047:SF5">
    <property type="entry name" value="PROTEIN DCG1"/>
    <property type="match status" value="1"/>
</dbReference>
<proteinExistence type="inferred from homology"/>
<name>A0A1L8CYC1_9THEO</name>